<accession>A0A9N9YZZ7</accession>
<dbReference type="OrthoDB" id="5136523at2759"/>
<sequence length="127" mass="14816">MPDHPPEAPRRRYTARSAADNPRSLLRRWTHASNASSHTPRSHATIQERYPTYNGLLTWEDLGGYLESIWPSWKADKANVHKVMISRPYPLTRLQYEAHYTDDRKKIADLRDCKPLARRSSTSEDEE</sequence>
<comment type="caution">
    <text evidence="1">The sequence shown here is derived from an EMBL/GenBank/DDBJ whole genome shotgun (WGS) entry which is preliminary data.</text>
</comment>
<reference evidence="1" key="1">
    <citation type="submission" date="2021-10" db="EMBL/GenBank/DDBJ databases">
        <authorList>
            <person name="Piombo E."/>
        </authorList>
    </citation>
    <scope>NUCLEOTIDE SEQUENCE</scope>
</reference>
<proteinExistence type="predicted"/>
<organism evidence="1 2">
    <name type="scientific">Clonostachys solani</name>
    <dbReference type="NCBI Taxonomy" id="160281"/>
    <lineage>
        <taxon>Eukaryota</taxon>
        <taxon>Fungi</taxon>
        <taxon>Dikarya</taxon>
        <taxon>Ascomycota</taxon>
        <taxon>Pezizomycotina</taxon>
        <taxon>Sordariomycetes</taxon>
        <taxon>Hypocreomycetidae</taxon>
        <taxon>Hypocreales</taxon>
        <taxon>Bionectriaceae</taxon>
        <taxon>Clonostachys</taxon>
    </lineage>
</organism>
<protein>
    <submittedName>
        <fullName evidence="1">Uncharacterized protein</fullName>
    </submittedName>
</protein>
<evidence type="ECO:0000313" key="2">
    <source>
        <dbReference type="Proteomes" id="UP000775872"/>
    </source>
</evidence>
<name>A0A9N9YZZ7_9HYPO</name>
<dbReference type="Proteomes" id="UP000775872">
    <property type="component" value="Unassembled WGS sequence"/>
</dbReference>
<gene>
    <name evidence="1" type="ORF">CSOL1703_00012715</name>
</gene>
<dbReference type="AlphaFoldDB" id="A0A9N9YZZ7"/>
<keyword evidence="2" id="KW-1185">Reference proteome</keyword>
<evidence type="ECO:0000313" key="1">
    <source>
        <dbReference type="EMBL" id="CAH0046483.1"/>
    </source>
</evidence>
<dbReference type="EMBL" id="CABFOC020000015">
    <property type="protein sequence ID" value="CAH0046483.1"/>
    <property type="molecule type" value="Genomic_DNA"/>
</dbReference>